<dbReference type="EMBL" id="KV426356">
    <property type="protein sequence ID" value="KZV81936.1"/>
    <property type="molecule type" value="Genomic_DNA"/>
</dbReference>
<dbReference type="Proteomes" id="UP000077266">
    <property type="component" value="Unassembled WGS sequence"/>
</dbReference>
<sequence>MPPRGKPKEGSSGTFIFVDKRGRSLSDSSADSSEDAQPTLKMTSHVHKRSRMDSSVSVMSFTVPDDDNDSDDEPDHPLRSVGQPGPVPAASIPPAAAPPEPVTMVGIAHVDRPSGRTRARHLFHTIAASVDSDTQPGESNDTYIPETMFWDDAEALTLQVPPILRAGKRVRSQAGDYPMRDWTEIISAVAEELMKHELPSSSVLCTACGTDVSTAGSAYRCLDCFTASSWCRTCLVERHAELPFHRVQLWNGSFFATTSLKDAGLVLDVFHKGCPGRSPSDFVVVDALHIHRIAISFCRCGTAPAHWRQLLSAGLFPATPKDPHTAFTFRLLDLFRMLNLEARANAYDVMFAIRRLTDNVIPDKTSDRYAAFLNVTRLWGYLGMLRRSGAVHQQDQAPPGDIAVVCPACPRPHINLPRNWHSAPAGERYLYNLILMFDGNFKLKRKKKRSNDVLDPGLGTGRAYFVEQHQYAQFVSTLPVQAQEPTCSGFRVASLANKGADGLDVTGVVGGVCRHCFVQANGVADLQRGESYAHMDYAIASALRQHLLPPRLSIQEIPIPPHQHRIPSPTLDVTLSYDVVCQWLINFEKRRRSWPAHLALPEFRCTGAIGKLHLPAHQKACQSKYSLNFLPGVGRTDGEGIERQWGGVNPAAPSTKEMGPGARHDALDLHWSHWNWKKLTGLGEHLAESLRKAVASEAQATCAFDAFDETVGERSVAWAMELEAWEADPGTACPFELREKRTSTKDIRLAMSREEAQGAEAHDHADDDQGDGTQVSPSAFLLMAFDIENVQRGVLLDARVKGDGTTVQQQELLDARTALRRKINQFRVHQAHHMPRAPSAVQVRDAAQCSPEDEPLFLPSAFSAPDRVTHDLSDLSEKEARLREGHAADALADLRRHMRMHSHLVLYKRKNAIGQREGTRAMQLKQTIRLRMDDAAARYRVARLALIHLGREPLRELKAADMVTIGNWAFSDELEPGEKQRELPWIWSTAGVTGEMDQSVVLEDELRIEWLRCKARSQRWKEEIALCREEMRRTSVSLSHEGRLWAQRASSALGGHAAYALRQQAVHVRLREYFEGLWSGFGILYSNDGRT</sequence>
<evidence type="ECO:0000256" key="1">
    <source>
        <dbReference type="SAM" id="MobiDB-lite"/>
    </source>
</evidence>
<dbReference type="InterPro" id="IPR040521">
    <property type="entry name" value="KDZ"/>
</dbReference>
<proteinExistence type="predicted"/>
<evidence type="ECO:0000259" key="2">
    <source>
        <dbReference type="Pfam" id="PF18803"/>
    </source>
</evidence>
<accession>A0A165C720</accession>
<dbReference type="PANTHER" id="PTHR33096">
    <property type="entry name" value="CXC2 DOMAIN-CONTAINING PROTEIN"/>
    <property type="match status" value="1"/>
</dbReference>
<gene>
    <name evidence="3" type="ORF">EXIGLDRAFT_844184</name>
</gene>
<dbReference type="AlphaFoldDB" id="A0A165C720"/>
<dbReference type="InParanoid" id="A0A165C720"/>
<dbReference type="InterPro" id="IPR041457">
    <property type="entry name" value="CxC2_KDZ-assoc"/>
</dbReference>
<feature type="domain" description="CxC2-like cysteine cluster KDZ transposase-associated" evidence="2">
    <location>
        <begin position="260"/>
        <end position="360"/>
    </location>
</feature>
<feature type="region of interest" description="Disordered" evidence="1">
    <location>
        <begin position="1"/>
        <end position="100"/>
    </location>
</feature>
<name>A0A165C720_EXIGL</name>
<dbReference type="PANTHER" id="PTHR33096:SF1">
    <property type="entry name" value="CXC1-LIKE CYSTEINE CLUSTER ASSOCIATED WITH KDZ TRANSPOSASES DOMAIN-CONTAINING PROTEIN"/>
    <property type="match status" value="1"/>
</dbReference>
<evidence type="ECO:0000313" key="4">
    <source>
        <dbReference type="Proteomes" id="UP000077266"/>
    </source>
</evidence>
<reference evidence="3 4" key="1">
    <citation type="journal article" date="2016" name="Mol. Biol. Evol.">
        <title>Comparative Genomics of Early-Diverging Mushroom-Forming Fungi Provides Insights into the Origins of Lignocellulose Decay Capabilities.</title>
        <authorList>
            <person name="Nagy L.G."/>
            <person name="Riley R."/>
            <person name="Tritt A."/>
            <person name="Adam C."/>
            <person name="Daum C."/>
            <person name="Floudas D."/>
            <person name="Sun H."/>
            <person name="Yadav J.S."/>
            <person name="Pangilinan J."/>
            <person name="Larsson K.H."/>
            <person name="Matsuura K."/>
            <person name="Barry K."/>
            <person name="Labutti K."/>
            <person name="Kuo R."/>
            <person name="Ohm R.A."/>
            <person name="Bhattacharya S.S."/>
            <person name="Shirouzu T."/>
            <person name="Yoshinaga Y."/>
            <person name="Martin F.M."/>
            <person name="Grigoriev I.V."/>
            <person name="Hibbett D.S."/>
        </authorList>
    </citation>
    <scope>NUCLEOTIDE SEQUENCE [LARGE SCALE GENOMIC DNA]</scope>
    <source>
        <strain evidence="3 4">HHB12029</strain>
    </source>
</reference>
<evidence type="ECO:0000313" key="3">
    <source>
        <dbReference type="EMBL" id="KZV81936.1"/>
    </source>
</evidence>
<dbReference type="STRING" id="1314781.A0A165C720"/>
<dbReference type="Pfam" id="PF18803">
    <property type="entry name" value="CxC2"/>
    <property type="match status" value="1"/>
</dbReference>
<feature type="compositionally biased region" description="Acidic residues" evidence="1">
    <location>
        <begin position="64"/>
        <end position="74"/>
    </location>
</feature>
<protein>
    <recommendedName>
        <fullName evidence="2">CxC2-like cysteine cluster KDZ transposase-associated domain-containing protein</fullName>
    </recommendedName>
</protein>
<organism evidence="3 4">
    <name type="scientific">Exidia glandulosa HHB12029</name>
    <dbReference type="NCBI Taxonomy" id="1314781"/>
    <lineage>
        <taxon>Eukaryota</taxon>
        <taxon>Fungi</taxon>
        <taxon>Dikarya</taxon>
        <taxon>Basidiomycota</taxon>
        <taxon>Agaricomycotina</taxon>
        <taxon>Agaricomycetes</taxon>
        <taxon>Auriculariales</taxon>
        <taxon>Exidiaceae</taxon>
        <taxon>Exidia</taxon>
    </lineage>
</organism>
<dbReference type="OrthoDB" id="3261436at2759"/>
<keyword evidence="4" id="KW-1185">Reference proteome</keyword>
<dbReference type="Pfam" id="PF18758">
    <property type="entry name" value="KDZ"/>
    <property type="match status" value="1"/>
</dbReference>